<dbReference type="InterPro" id="IPR001085">
    <property type="entry name" value="Ser_HO-MeTrfase"/>
</dbReference>
<keyword evidence="8 11" id="KW-0028">Amino-acid biosynthesis</keyword>
<dbReference type="GO" id="GO:0019264">
    <property type="term" value="P:glycine biosynthetic process from serine"/>
    <property type="evidence" value="ECO:0007669"/>
    <property type="project" value="UniProtKB-UniRule"/>
</dbReference>
<accession>A0A3N0G9W1</accession>
<dbReference type="InterPro" id="IPR015421">
    <property type="entry name" value="PyrdxlP-dep_Trfase_major"/>
</dbReference>
<dbReference type="SUPFAM" id="SSF53383">
    <property type="entry name" value="PLP-dependent transferases"/>
    <property type="match status" value="1"/>
</dbReference>
<evidence type="ECO:0000256" key="3">
    <source>
        <dbReference type="ARBA" id="ARBA00004496"/>
    </source>
</evidence>
<dbReference type="InterPro" id="IPR049943">
    <property type="entry name" value="Ser_HO-MeTrfase-like"/>
</dbReference>
<dbReference type="HAMAP" id="MF_00051">
    <property type="entry name" value="SHMT"/>
    <property type="match status" value="1"/>
</dbReference>
<gene>
    <name evidence="11" type="primary">glyA</name>
    <name evidence="14" type="ORF">EF878_01825</name>
</gene>
<dbReference type="PIRSF" id="PIRSF000412">
    <property type="entry name" value="SHMT"/>
    <property type="match status" value="1"/>
</dbReference>
<dbReference type="RefSeq" id="WP_123251927.1">
    <property type="nucleotide sequence ID" value="NZ_RJLR01000006.1"/>
</dbReference>
<feature type="domain" description="Serine hydroxymethyltransferase-like" evidence="13">
    <location>
        <begin position="9"/>
        <end position="386"/>
    </location>
</feature>
<keyword evidence="10 11" id="KW-0663">Pyridoxal phosphate</keyword>
<evidence type="ECO:0000313" key="15">
    <source>
        <dbReference type="Proteomes" id="UP000276061"/>
    </source>
</evidence>
<evidence type="ECO:0000256" key="5">
    <source>
        <dbReference type="ARBA" id="ARBA00011738"/>
    </source>
</evidence>
<dbReference type="NCBIfam" id="NF000586">
    <property type="entry name" value="PRK00011.1"/>
    <property type="match status" value="1"/>
</dbReference>
<dbReference type="InterPro" id="IPR015424">
    <property type="entry name" value="PyrdxlP-dep_Trfase"/>
</dbReference>
<comment type="pathway">
    <text evidence="11">One-carbon metabolism; tetrahydrofolate interconversion.</text>
</comment>
<organism evidence="14 15">
    <name type="scientific">Dickeya undicola</name>
    <dbReference type="NCBI Taxonomy" id="1577887"/>
    <lineage>
        <taxon>Bacteria</taxon>
        <taxon>Pseudomonadati</taxon>
        <taxon>Pseudomonadota</taxon>
        <taxon>Gammaproteobacteria</taxon>
        <taxon>Enterobacterales</taxon>
        <taxon>Pectobacteriaceae</taxon>
        <taxon>Dickeya</taxon>
    </lineage>
</organism>
<dbReference type="Gene3D" id="3.40.640.10">
    <property type="entry name" value="Type I PLP-dependent aspartate aminotransferase-like (Major domain)"/>
    <property type="match status" value="1"/>
</dbReference>
<feature type="binding site" evidence="11">
    <location>
        <begin position="125"/>
        <end position="127"/>
    </location>
    <ligand>
        <name>(6S)-5,6,7,8-tetrahydrofolate</name>
        <dbReference type="ChEBI" id="CHEBI:57453"/>
    </ligand>
</feature>
<dbReference type="PANTHER" id="PTHR11680:SF50">
    <property type="entry name" value="SERINE HYDROXYMETHYLTRANSFERASE"/>
    <property type="match status" value="1"/>
</dbReference>
<dbReference type="GO" id="GO:0008168">
    <property type="term" value="F:methyltransferase activity"/>
    <property type="evidence" value="ECO:0007669"/>
    <property type="project" value="UniProtKB-KW"/>
</dbReference>
<feature type="modified residue" description="N6-(pyridoxal phosphate)lysine" evidence="11 12">
    <location>
        <position position="229"/>
    </location>
</feature>
<dbReference type="GO" id="GO:0030170">
    <property type="term" value="F:pyridoxal phosphate binding"/>
    <property type="evidence" value="ECO:0007669"/>
    <property type="project" value="UniProtKB-UniRule"/>
</dbReference>
<proteinExistence type="inferred from homology"/>
<comment type="catalytic activity">
    <reaction evidence="1 11">
        <text>(6R)-5,10-methylene-5,6,7,8-tetrahydrofolate + glycine + H2O = (6S)-5,6,7,8-tetrahydrofolate + L-serine</text>
        <dbReference type="Rhea" id="RHEA:15481"/>
        <dbReference type="ChEBI" id="CHEBI:15377"/>
        <dbReference type="ChEBI" id="CHEBI:15636"/>
        <dbReference type="ChEBI" id="CHEBI:33384"/>
        <dbReference type="ChEBI" id="CHEBI:57305"/>
        <dbReference type="ChEBI" id="CHEBI:57453"/>
        <dbReference type="EC" id="2.1.2.1"/>
    </reaction>
</comment>
<evidence type="ECO:0000256" key="10">
    <source>
        <dbReference type="ARBA" id="ARBA00022898"/>
    </source>
</evidence>
<evidence type="ECO:0000256" key="8">
    <source>
        <dbReference type="ARBA" id="ARBA00022605"/>
    </source>
</evidence>
<feature type="site" description="Plays an important role in substrate specificity" evidence="11">
    <location>
        <position position="228"/>
    </location>
</feature>
<dbReference type="InterPro" id="IPR019798">
    <property type="entry name" value="Ser_HO-MeTrfase_PLP_BS"/>
</dbReference>
<comment type="caution">
    <text evidence="14">The sequence shown here is derived from an EMBL/GenBank/DDBJ whole genome shotgun (WGS) entry which is preliminary data.</text>
</comment>
<dbReference type="EMBL" id="RJLR01000006">
    <property type="protein sequence ID" value="RNM09111.1"/>
    <property type="molecule type" value="Genomic_DNA"/>
</dbReference>
<evidence type="ECO:0000256" key="9">
    <source>
        <dbReference type="ARBA" id="ARBA00022679"/>
    </source>
</evidence>
<dbReference type="PANTHER" id="PTHR11680">
    <property type="entry name" value="SERINE HYDROXYMETHYLTRANSFERASE"/>
    <property type="match status" value="1"/>
</dbReference>
<keyword evidence="14" id="KW-0489">Methyltransferase</keyword>
<feature type="binding site" evidence="11">
    <location>
        <begin position="355"/>
        <end position="357"/>
    </location>
    <ligand>
        <name>(6S)-5,6,7,8-tetrahydrofolate</name>
        <dbReference type="ChEBI" id="CHEBI:57453"/>
    </ligand>
</feature>
<protein>
    <recommendedName>
        <fullName evidence="11">Serine hydroxymethyltransferase</fullName>
        <shortName evidence="11">SHMT</shortName>
        <shortName evidence="11">Serine methylase</shortName>
        <ecNumber evidence="11">2.1.2.1</ecNumber>
    </recommendedName>
</protein>
<evidence type="ECO:0000256" key="4">
    <source>
        <dbReference type="ARBA" id="ARBA00006376"/>
    </source>
</evidence>
<dbReference type="UniPathway" id="UPA00193"/>
<dbReference type="AlphaFoldDB" id="A0A3N0G9W1"/>
<evidence type="ECO:0000256" key="11">
    <source>
        <dbReference type="HAMAP-Rule" id="MF_00051"/>
    </source>
</evidence>
<comment type="subcellular location">
    <subcellularLocation>
        <location evidence="3 11">Cytoplasm</location>
    </subcellularLocation>
</comment>
<keyword evidence="6 11" id="KW-0963">Cytoplasm</keyword>
<dbReference type="Pfam" id="PF00464">
    <property type="entry name" value="SHMT"/>
    <property type="match status" value="1"/>
</dbReference>
<dbReference type="CDD" id="cd00378">
    <property type="entry name" value="SHMT"/>
    <property type="match status" value="1"/>
</dbReference>
<feature type="binding site" evidence="11">
    <location>
        <position position="246"/>
    </location>
    <ligand>
        <name>(6S)-5,6,7,8-tetrahydrofolate</name>
        <dbReference type="ChEBI" id="CHEBI:57453"/>
    </ligand>
</feature>
<keyword evidence="9 11" id="KW-0808">Transferase</keyword>
<evidence type="ECO:0000256" key="6">
    <source>
        <dbReference type="ARBA" id="ARBA00022490"/>
    </source>
</evidence>
<comment type="cofactor">
    <cofactor evidence="2 11 12">
        <name>pyridoxal 5'-phosphate</name>
        <dbReference type="ChEBI" id="CHEBI:597326"/>
    </cofactor>
</comment>
<dbReference type="EC" id="2.1.2.1" evidence="11"/>
<dbReference type="Proteomes" id="UP000276061">
    <property type="component" value="Unassembled WGS sequence"/>
</dbReference>
<comment type="subunit">
    <text evidence="5 11">Homodimer.</text>
</comment>
<dbReference type="FunFam" id="3.40.640.10:FF:000001">
    <property type="entry name" value="Serine hydroxymethyltransferase"/>
    <property type="match status" value="1"/>
</dbReference>
<dbReference type="OrthoDB" id="9803846at2"/>
<evidence type="ECO:0000256" key="2">
    <source>
        <dbReference type="ARBA" id="ARBA00001933"/>
    </source>
</evidence>
<evidence type="ECO:0000259" key="13">
    <source>
        <dbReference type="Pfam" id="PF00464"/>
    </source>
</evidence>
<reference evidence="14 15" key="1">
    <citation type="submission" date="2018-11" db="EMBL/GenBank/DDBJ databases">
        <title>Characterization of surface water Dickeya isolates.</title>
        <authorList>
            <person name="Van Gijsegem F."/>
            <person name="Pedron J."/>
        </authorList>
    </citation>
    <scope>NUCLEOTIDE SEQUENCE [LARGE SCALE GENOMIC DNA]</scope>
    <source>
        <strain evidence="14 15">FVG1-MFV-O17</strain>
    </source>
</reference>
<dbReference type="UniPathway" id="UPA00288">
    <property type="reaction ID" value="UER01023"/>
</dbReference>
<sequence>MLKREMNIADYDAELWQAMQQEVVRQEEHIELIASENYTSPRVMQAQGSQLTNKYAEGYPGKRYYGGCEYVDVVEQLAIDRARELFGADYANVQPHSGSQANFAVYTALLQPGDTILGMNLAHGGHLTHGSPVNLSGKLYKVVPYGIDDSGKINYDEMAELARTHKPKMIVGGFSAYSGVVDWAKMREIADSIGAYLFVDMAHVAGLVAAGVYPNPVPHAHIVTTTTHKTLAGPRGGLILAKGGDEDLYKKLNSAVFPGGQGGPLMHVIAGKAVALKEAMEPEFKTYQQQVAKNAKAMVEVFLSRGFNVVSGGTDNHLFLLDLVSKNLTGKDADAALGRANITVNKNSVPNDPKSPFVTSGIRIGTPAATRRGFKEAEVRELAGWICDVLDNINDEAVIERVKQKVLDICARFPVYA</sequence>
<comment type="pathway">
    <text evidence="11">Amino-acid biosynthesis; glycine biosynthesis; glycine from L-serine: step 1/1.</text>
</comment>
<feature type="binding site" evidence="11">
    <location>
        <position position="121"/>
    </location>
    <ligand>
        <name>(6S)-5,6,7,8-tetrahydrofolate</name>
        <dbReference type="ChEBI" id="CHEBI:57453"/>
    </ligand>
</feature>
<evidence type="ECO:0000256" key="12">
    <source>
        <dbReference type="PIRSR" id="PIRSR000412-50"/>
    </source>
</evidence>
<dbReference type="PROSITE" id="PS00096">
    <property type="entry name" value="SHMT"/>
    <property type="match status" value="1"/>
</dbReference>
<dbReference type="GO" id="GO:0005829">
    <property type="term" value="C:cytosol"/>
    <property type="evidence" value="ECO:0007669"/>
    <property type="project" value="TreeGrafter"/>
</dbReference>
<evidence type="ECO:0000256" key="7">
    <source>
        <dbReference type="ARBA" id="ARBA00022563"/>
    </source>
</evidence>
<dbReference type="InterPro" id="IPR015422">
    <property type="entry name" value="PyrdxlP-dep_Trfase_small"/>
</dbReference>
<dbReference type="GO" id="GO:0035999">
    <property type="term" value="P:tetrahydrofolate interconversion"/>
    <property type="evidence" value="ECO:0007669"/>
    <property type="project" value="UniProtKB-UniRule"/>
</dbReference>
<dbReference type="GO" id="GO:0032259">
    <property type="term" value="P:methylation"/>
    <property type="evidence" value="ECO:0007669"/>
    <property type="project" value="UniProtKB-KW"/>
</dbReference>
<keyword evidence="7 11" id="KW-0554">One-carbon metabolism</keyword>
<dbReference type="Gene3D" id="3.90.1150.10">
    <property type="entry name" value="Aspartate Aminotransferase, domain 1"/>
    <property type="match status" value="1"/>
</dbReference>
<name>A0A3N0G9W1_9GAMM</name>
<evidence type="ECO:0000256" key="1">
    <source>
        <dbReference type="ARBA" id="ARBA00001528"/>
    </source>
</evidence>
<evidence type="ECO:0000313" key="14">
    <source>
        <dbReference type="EMBL" id="RNM09111.1"/>
    </source>
</evidence>
<dbReference type="GO" id="GO:0004372">
    <property type="term" value="F:glycine hydroxymethyltransferase activity"/>
    <property type="evidence" value="ECO:0007669"/>
    <property type="project" value="UniProtKB-UniRule"/>
</dbReference>
<comment type="similarity">
    <text evidence="4 11">Belongs to the SHMT family.</text>
</comment>
<dbReference type="InterPro" id="IPR039429">
    <property type="entry name" value="SHMT-like_dom"/>
</dbReference>
<comment type="function">
    <text evidence="11">Catalyzes the reversible interconversion of serine and glycine with tetrahydrofolate (THF) serving as the one-carbon carrier. This reaction serves as the major source of one-carbon groups required for the biosynthesis of purines, thymidylate, methionine, and other important biomolecules. Also exhibits THF-independent aldolase activity toward beta-hydroxyamino acids, producing glycine and aldehydes, via a retro-aldol mechanism.</text>
</comment>
<dbReference type="FunFam" id="3.90.1150.10:FF:000003">
    <property type="entry name" value="Serine hydroxymethyltransferase"/>
    <property type="match status" value="1"/>
</dbReference>